<evidence type="ECO:0000256" key="8">
    <source>
        <dbReference type="ARBA" id="ARBA00023239"/>
    </source>
</evidence>
<dbReference type="Gene3D" id="3.40.50.1100">
    <property type="match status" value="2"/>
</dbReference>
<dbReference type="GO" id="GO:0006520">
    <property type="term" value="P:amino acid metabolic process"/>
    <property type="evidence" value="ECO:0007669"/>
    <property type="project" value="InterPro"/>
</dbReference>
<comment type="cofactor">
    <cofactor evidence="4">
        <name>Mg(2+)</name>
        <dbReference type="ChEBI" id="CHEBI:18420"/>
    </cofactor>
</comment>
<reference evidence="10" key="2">
    <citation type="submission" date="2023-05" db="EMBL/GenBank/DDBJ databases">
        <authorList>
            <consortium name="Lawrence Berkeley National Laboratory"/>
            <person name="Steindorff A."/>
            <person name="Hensen N."/>
            <person name="Bonometti L."/>
            <person name="Westerberg I."/>
            <person name="Brannstrom I.O."/>
            <person name="Guillou S."/>
            <person name="Cros-Aarteil S."/>
            <person name="Calhoun S."/>
            <person name="Haridas S."/>
            <person name="Kuo A."/>
            <person name="Mondo S."/>
            <person name="Pangilinan J."/>
            <person name="Riley R."/>
            <person name="Labutti K."/>
            <person name="Andreopoulos B."/>
            <person name="Lipzen A."/>
            <person name="Chen C."/>
            <person name="Yanf M."/>
            <person name="Daum C."/>
            <person name="Ng V."/>
            <person name="Clum A."/>
            <person name="Ohm R."/>
            <person name="Martin F."/>
            <person name="Silar P."/>
            <person name="Natvig D."/>
            <person name="Lalanne C."/>
            <person name="Gautier V."/>
            <person name="Ament-Velasquez S.L."/>
            <person name="Kruys A."/>
            <person name="Hutchinson M.I."/>
            <person name="Powell A.J."/>
            <person name="Barry K."/>
            <person name="Miller A.N."/>
            <person name="Grigoriev I.V."/>
            <person name="Debuchy R."/>
            <person name="Gladieux P."/>
            <person name="Thoren M.H."/>
            <person name="Johannesson H."/>
        </authorList>
    </citation>
    <scope>NUCLEOTIDE SEQUENCE</scope>
    <source>
        <strain evidence="10">CBS 359.72</strain>
    </source>
</reference>
<dbReference type="SUPFAM" id="SSF53686">
    <property type="entry name" value="Tryptophan synthase beta subunit-like PLP-dependent enzymes"/>
    <property type="match status" value="1"/>
</dbReference>
<dbReference type="CDD" id="cd01562">
    <property type="entry name" value="Thr-dehyd"/>
    <property type="match status" value="1"/>
</dbReference>
<evidence type="ECO:0000256" key="4">
    <source>
        <dbReference type="ARBA" id="ARBA00001946"/>
    </source>
</evidence>
<comment type="cofactor">
    <cofactor evidence="3">
        <name>Mn(2+)</name>
        <dbReference type="ChEBI" id="CHEBI:29035"/>
    </cofactor>
</comment>
<dbReference type="Proteomes" id="UP001303647">
    <property type="component" value="Unassembled WGS sequence"/>
</dbReference>
<evidence type="ECO:0000256" key="7">
    <source>
        <dbReference type="ARBA" id="ARBA00022898"/>
    </source>
</evidence>
<dbReference type="PANTHER" id="PTHR43050:SF1">
    <property type="entry name" value="SERINE RACEMASE"/>
    <property type="match status" value="1"/>
</dbReference>
<dbReference type="InterPro" id="IPR000634">
    <property type="entry name" value="Ser/Thr_deHydtase_PyrdxlP-BS"/>
</dbReference>
<gene>
    <name evidence="10" type="ORF">C7999DRAFT_43189</name>
</gene>
<keyword evidence="6" id="KW-0460">Magnesium</keyword>
<dbReference type="PANTHER" id="PTHR43050">
    <property type="entry name" value="SERINE / THREONINE RACEMASE FAMILY MEMBER"/>
    <property type="match status" value="1"/>
</dbReference>
<protein>
    <submittedName>
        <fullName evidence="10">Serine racemase</fullName>
    </submittedName>
</protein>
<comment type="cofactor">
    <cofactor evidence="2">
        <name>pyridoxal 5'-phosphate</name>
        <dbReference type="ChEBI" id="CHEBI:597326"/>
    </cofactor>
</comment>
<dbReference type="PROSITE" id="PS00165">
    <property type="entry name" value="DEHYDRATASE_SER_THR"/>
    <property type="match status" value="1"/>
</dbReference>
<comment type="cofactor">
    <cofactor evidence="1">
        <name>Ca(2+)</name>
        <dbReference type="ChEBI" id="CHEBI:29108"/>
    </cofactor>
</comment>
<dbReference type="GO" id="GO:0008721">
    <property type="term" value="F:D-serine ammonia-lyase activity"/>
    <property type="evidence" value="ECO:0007669"/>
    <property type="project" value="TreeGrafter"/>
</dbReference>
<name>A0AAN7CPX8_9PEZI</name>
<evidence type="ECO:0000313" key="11">
    <source>
        <dbReference type="Proteomes" id="UP001303647"/>
    </source>
</evidence>
<accession>A0AAN7CPX8</accession>
<evidence type="ECO:0000256" key="2">
    <source>
        <dbReference type="ARBA" id="ARBA00001933"/>
    </source>
</evidence>
<dbReference type="Pfam" id="PF00291">
    <property type="entry name" value="PALP"/>
    <property type="match status" value="1"/>
</dbReference>
<keyword evidence="7" id="KW-0663">Pyridoxal phosphate</keyword>
<reference evidence="10" key="1">
    <citation type="journal article" date="2023" name="Mol. Phylogenet. Evol.">
        <title>Genome-scale phylogeny and comparative genomics of the fungal order Sordariales.</title>
        <authorList>
            <person name="Hensen N."/>
            <person name="Bonometti L."/>
            <person name="Westerberg I."/>
            <person name="Brannstrom I.O."/>
            <person name="Guillou S."/>
            <person name="Cros-Aarteil S."/>
            <person name="Calhoun S."/>
            <person name="Haridas S."/>
            <person name="Kuo A."/>
            <person name="Mondo S."/>
            <person name="Pangilinan J."/>
            <person name="Riley R."/>
            <person name="LaButti K."/>
            <person name="Andreopoulos B."/>
            <person name="Lipzen A."/>
            <person name="Chen C."/>
            <person name="Yan M."/>
            <person name="Daum C."/>
            <person name="Ng V."/>
            <person name="Clum A."/>
            <person name="Steindorff A."/>
            <person name="Ohm R.A."/>
            <person name="Martin F."/>
            <person name="Silar P."/>
            <person name="Natvig D.O."/>
            <person name="Lalanne C."/>
            <person name="Gautier V."/>
            <person name="Ament-Velasquez S.L."/>
            <person name="Kruys A."/>
            <person name="Hutchinson M.I."/>
            <person name="Powell A.J."/>
            <person name="Barry K."/>
            <person name="Miller A.N."/>
            <person name="Grigoriev I.V."/>
            <person name="Debuchy R."/>
            <person name="Gladieux P."/>
            <person name="Hiltunen Thoren M."/>
            <person name="Johannesson H."/>
        </authorList>
    </citation>
    <scope>NUCLEOTIDE SEQUENCE</scope>
    <source>
        <strain evidence="10">CBS 359.72</strain>
    </source>
</reference>
<dbReference type="InterPro" id="IPR036052">
    <property type="entry name" value="TrpB-like_PALP_sf"/>
</dbReference>
<dbReference type="GO" id="GO:0018114">
    <property type="term" value="F:threonine racemase activity"/>
    <property type="evidence" value="ECO:0007669"/>
    <property type="project" value="TreeGrafter"/>
</dbReference>
<dbReference type="GO" id="GO:0000287">
    <property type="term" value="F:magnesium ion binding"/>
    <property type="evidence" value="ECO:0007669"/>
    <property type="project" value="TreeGrafter"/>
</dbReference>
<dbReference type="GO" id="GO:0005524">
    <property type="term" value="F:ATP binding"/>
    <property type="evidence" value="ECO:0007669"/>
    <property type="project" value="TreeGrafter"/>
</dbReference>
<keyword evidence="8" id="KW-0456">Lyase</keyword>
<dbReference type="GO" id="GO:0030378">
    <property type="term" value="F:serine racemase activity"/>
    <property type="evidence" value="ECO:0007669"/>
    <property type="project" value="TreeGrafter"/>
</dbReference>
<dbReference type="GO" id="GO:0030170">
    <property type="term" value="F:pyridoxal phosphate binding"/>
    <property type="evidence" value="ECO:0007669"/>
    <property type="project" value="InterPro"/>
</dbReference>
<evidence type="ECO:0000256" key="6">
    <source>
        <dbReference type="ARBA" id="ARBA00022842"/>
    </source>
</evidence>
<dbReference type="InterPro" id="IPR001926">
    <property type="entry name" value="TrpB-like_PALP"/>
</dbReference>
<evidence type="ECO:0000256" key="5">
    <source>
        <dbReference type="ARBA" id="ARBA00010869"/>
    </source>
</evidence>
<comment type="caution">
    <text evidence="10">The sequence shown here is derived from an EMBL/GenBank/DDBJ whole genome shotgun (WGS) entry which is preliminary data.</text>
</comment>
<organism evidence="10 11">
    <name type="scientific">Corynascus novoguineensis</name>
    <dbReference type="NCBI Taxonomy" id="1126955"/>
    <lineage>
        <taxon>Eukaryota</taxon>
        <taxon>Fungi</taxon>
        <taxon>Dikarya</taxon>
        <taxon>Ascomycota</taxon>
        <taxon>Pezizomycotina</taxon>
        <taxon>Sordariomycetes</taxon>
        <taxon>Sordariomycetidae</taxon>
        <taxon>Sordariales</taxon>
        <taxon>Chaetomiaceae</taxon>
        <taxon>Corynascus</taxon>
    </lineage>
</organism>
<comment type="similarity">
    <text evidence="5">Belongs to the serine/threonine dehydratase family.</text>
</comment>
<evidence type="ECO:0000313" key="10">
    <source>
        <dbReference type="EMBL" id="KAK4245262.1"/>
    </source>
</evidence>
<keyword evidence="11" id="KW-1185">Reference proteome</keyword>
<evidence type="ECO:0000259" key="9">
    <source>
        <dbReference type="Pfam" id="PF00291"/>
    </source>
</evidence>
<feature type="domain" description="Tryptophan synthase beta chain-like PALP" evidence="9">
    <location>
        <begin position="58"/>
        <end position="333"/>
    </location>
</feature>
<evidence type="ECO:0000256" key="1">
    <source>
        <dbReference type="ARBA" id="ARBA00001913"/>
    </source>
</evidence>
<sequence length="372" mass="39572">MADPSTAPPLTRASVEAAHKLIEPYIHRTPVLTNATLDRLASTPRTEAELAGTEWAGRTPARPVLRFWFKCENFQRVGAFKARGAFHAIERLKQEPGWVENGGPEKGVVTHSSGNHAQALSLAARESGIAAHIIMPSNSALPKIAATRGYGASVTHSGPTAPEREAAAAAVLAKTGGRMVPPYNHPDIILGQGTAALELQAQFLQRTTANDKRKLRAIITPCGGGGLLSGTALACEGTGVAVFGAEPSFEGADDARRGLETGERIRAVTTTTIADGLRTPVGEIPWSIIHDRKLVRGIYSVSEDDIKRTLRLVYERVKIIVEPSSVVGLAVALFNEDFRSLVEREGGEEGWDLGVVFTGGNVNLDILGSLIA</sequence>
<evidence type="ECO:0000256" key="3">
    <source>
        <dbReference type="ARBA" id="ARBA00001936"/>
    </source>
</evidence>
<dbReference type="AlphaFoldDB" id="A0AAN7CPX8"/>
<dbReference type="FunFam" id="3.40.50.1100:FF:000005">
    <property type="entry name" value="Threonine dehydratase catabolic"/>
    <property type="match status" value="1"/>
</dbReference>
<dbReference type="GO" id="GO:0003941">
    <property type="term" value="F:L-serine ammonia-lyase activity"/>
    <property type="evidence" value="ECO:0007669"/>
    <property type="project" value="TreeGrafter"/>
</dbReference>
<dbReference type="EMBL" id="MU857706">
    <property type="protein sequence ID" value="KAK4245262.1"/>
    <property type="molecule type" value="Genomic_DNA"/>
</dbReference>
<proteinExistence type="inferred from homology"/>